<accession>A0A411X5W9</accession>
<keyword evidence="5" id="KW-1185">Reference proteome</keyword>
<dbReference type="OrthoDB" id="9805228at2"/>
<evidence type="ECO:0000259" key="2">
    <source>
        <dbReference type="Pfam" id="PF08327"/>
    </source>
</evidence>
<dbReference type="Pfam" id="PF08327">
    <property type="entry name" value="AHSA1"/>
    <property type="match status" value="1"/>
</dbReference>
<name>A0A411X5W9_9BURK</name>
<comment type="similarity">
    <text evidence="1">Belongs to the AHA1 family.</text>
</comment>
<evidence type="ECO:0000256" key="1">
    <source>
        <dbReference type="ARBA" id="ARBA00006817"/>
    </source>
</evidence>
<dbReference type="AlphaFoldDB" id="A0A411X5W9"/>
<dbReference type="EMBL" id="BMWV01000001">
    <property type="protein sequence ID" value="GGY27184.1"/>
    <property type="molecule type" value="Genomic_DNA"/>
</dbReference>
<dbReference type="EMBL" id="CP036401">
    <property type="protein sequence ID" value="QBI04430.1"/>
    <property type="molecule type" value="Genomic_DNA"/>
</dbReference>
<dbReference type="Proteomes" id="UP000628442">
    <property type="component" value="Unassembled WGS sequence"/>
</dbReference>
<dbReference type="CDD" id="cd07814">
    <property type="entry name" value="SRPBCC_CalC_Aha1-like"/>
    <property type="match status" value="1"/>
</dbReference>
<organism evidence="3 6">
    <name type="scientific">Pseudoduganella albidiflava</name>
    <dbReference type="NCBI Taxonomy" id="321983"/>
    <lineage>
        <taxon>Bacteria</taxon>
        <taxon>Pseudomonadati</taxon>
        <taxon>Pseudomonadota</taxon>
        <taxon>Betaproteobacteria</taxon>
        <taxon>Burkholderiales</taxon>
        <taxon>Oxalobacteraceae</taxon>
        <taxon>Telluria group</taxon>
        <taxon>Pseudoduganella</taxon>
    </lineage>
</organism>
<protein>
    <submittedName>
        <fullName evidence="3">Activator of HSP90 ATPase</fullName>
    </submittedName>
    <submittedName>
        <fullName evidence="4">SRPBCC domain-containing protein</fullName>
    </submittedName>
</protein>
<sequence>MANADEVGLTIRRVFDAPRDLVFATMTDPDHLRHWWGPKECTITVARADVRPGGIFHYCMHPRGGTADMDVWGRFDFQEIEPPQRFAFVNGFADEQGNRIRYPLLPMWPLEVLNTVTLEEDNGKTAFTLHSAPLNASTAENAIFLASHASMEGGFGGMYDVYEDYLKTLGTGKQ</sequence>
<dbReference type="RefSeq" id="WP_131148491.1">
    <property type="nucleotide sequence ID" value="NZ_BMWV01000001.1"/>
</dbReference>
<dbReference type="Gene3D" id="3.30.530.20">
    <property type="match status" value="1"/>
</dbReference>
<evidence type="ECO:0000313" key="4">
    <source>
        <dbReference type="EMBL" id="QBI04430.1"/>
    </source>
</evidence>
<dbReference type="InterPro" id="IPR013538">
    <property type="entry name" value="ASHA1/2-like_C"/>
</dbReference>
<dbReference type="Proteomes" id="UP000292307">
    <property type="component" value="Chromosome"/>
</dbReference>
<dbReference type="SUPFAM" id="SSF55961">
    <property type="entry name" value="Bet v1-like"/>
    <property type="match status" value="1"/>
</dbReference>
<reference evidence="3" key="1">
    <citation type="journal article" date="2014" name="Int. J. Syst. Evol. Microbiol.">
        <title>Complete genome sequence of Corynebacterium casei LMG S-19264T (=DSM 44701T), isolated from a smear-ripened cheese.</title>
        <authorList>
            <consortium name="US DOE Joint Genome Institute (JGI-PGF)"/>
            <person name="Walter F."/>
            <person name="Albersmeier A."/>
            <person name="Kalinowski J."/>
            <person name="Ruckert C."/>
        </authorList>
    </citation>
    <scope>NUCLEOTIDE SEQUENCE</scope>
    <source>
        <strain evidence="3">KCTC 12343</strain>
    </source>
</reference>
<evidence type="ECO:0000313" key="6">
    <source>
        <dbReference type="Proteomes" id="UP000628442"/>
    </source>
</evidence>
<evidence type="ECO:0000313" key="5">
    <source>
        <dbReference type="Proteomes" id="UP000292307"/>
    </source>
</evidence>
<gene>
    <name evidence="4" type="ORF">EYF70_29120</name>
    <name evidence="3" type="ORF">GCM10007387_06550</name>
</gene>
<reference evidence="4 5" key="2">
    <citation type="submission" date="2019-02" db="EMBL/GenBank/DDBJ databases">
        <title>Draft Genome Sequences of Six Type Strains of the Genus Massilia.</title>
        <authorList>
            <person name="Miess H."/>
            <person name="Frediansyhah A."/>
            <person name="Gross H."/>
        </authorList>
    </citation>
    <scope>NUCLEOTIDE SEQUENCE [LARGE SCALE GENOMIC DNA]</scope>
    <source>
        <strain evidence="4 5">DSM 17472</strain>
    </source>
</reference>
<evidence type="ECO:0000313" key="3">
    <source>
        <dbReference type="EMBL" id="GGY27184.1"/>
    </source>
</evidence>
<reference evidence="3" key="3">
    <citation type="submission" date="2022-12" db="EMBL/GenBank/DDBJ databases">
        <authorList>
            <person name="Sun Q."/>
            <person name="Kim S."/>
        </authorList>
    </citation>
    <scope>NUCLEOTIDE SEQUENCE</scope>
    <source>
        <strain evidence="3">KCTC 12343</strain>
    </source>
</reference>
<dbReference type="InterPro" id="IPR023393">
    <property type="entry name" value="START-like_dom_sf"/>
</dbReference>
<feature type="domain" description="Activator of Hsp90 ATPase homologue 1/2-like C-terminal" evidence="2">
    <location>
        <begin position="16"/>
        <end position="166"/>
    </location>
</feature>
<proteinExistence type="inferred from homology"/>